<dbReference type="PANTHER" id="PTHR14237:SF88">
    <property type="entry name" value="PYRIDOXAL PHOSPHATE (PLP)-DEPENDENT TRANSFERASES SUPERFAMILY PROTEIN"/>
    <property type="match status" value="1"/>
</dbReference>
<evidence type="ECO:0000256" key="1">
    <source>
        <dbReference type="SAM" id="MobiDB-lite"/>
    </source>
</evidence>
<dbReference type="AlphaFoldDB" id="A0AAV7EX37"/>
<comment type="caution">
    <text evidence="2">The sequence shown here is derived from an EMBL/GenBank/DDBJ whole genome shotgun (WGS) entry which is preliminary data.</text>
</comment>
<evidence type="ECO:0008006" key="4">
    <source>
        <dbReference type="Google" id="ProtNLM"/>
    </source>
</evidence>
<evidence type="ECO:0000313" key="3">
    <source>
        <dbReference type="Proteomes" id="UP000825729"/>
    </source>
</evidence>
<gene>
    <name evidence="2" type="ORF">H6P81_005953</name>
</gene>
<dbReference type="Gene3D" id="3.40.640.10">
    <property type="entry name" value="Type I PLP-dependent aspartate aminotransferase-like (Major domain)"/>
    <property type="match status" value="1"/>
</dbReference>
<accession>A0AAV7EX37</accession>
<evidence type="ECO:0000313" key="2">
    <source>
        <dbReference type="EMBL" id="KAG9453049.1"/>
    </source>
</evidence>
<dbReference type="SUPFAM" id="SSF53383">
    <property type="entry name" value="PLP-dependent transferases"/>
    <property type="match status" value="1"/>
</dbReference>
<dbReference type="Proteomes" id="UP000825729">
    <property type="component" value="Unassembled WGS sequence"/>
</dbReference>
<keyword evidence="3" id="KW-1185">Reference proteome</keyword>
<dbReference type="InterPro" id="IPR015424">
    <property type="entry name" value="PyrdxlP-dep_Trfase"/>
</dbReference>
<dbReference type="InterPro" id="IPR015421">
    <property type="entry name" value="PyrdxlP-dep_Trfase_major"/>
</dbReference>
<dbReference type="EMBL" id="JAINDJ010000003">
    <property type="protein sequence ID" value="KAG9453049.1"/>
    <property type="molecule type" value="Genomic_DNA"/>
</dbReference>
<proteinExistence type="predicted"/>
<dbReference type="PANTHER" id="PTHR14237">
    <property type="entry name" value="MOLYBDOPTERIN COFACTOR SULFURASE MOSC"/>
    <property type="match status" value="1"/>
</dbReference>
<protein>
    <recommendedName>
        <fullName evidence="4">Molybdenum cofactor sulfurase</fullName>
    </recommendedName>
</protein>
<feature type="compositionally biased region" description="Polar residues" evidence="1">
    <location>
        <begin position="410"/>
        <end position="426"/>
    </location>
</feature>
<feature type="compositionally biased region" description="Basic and acidic residues" evidence="1">
    <location>
        <begin position="429"/>
        <end position="438"/>
    </location>
</feature>
<feature type="region of interest" description="Disordered" evidence="1">
    <location>
        <begin position="409"/>
        <end position="438"/>
    </location>
</feature>
<sequence length="651" mass="72069">MLSPCLGQATGACFHGCCTTTSSLTSFEDPPKHKDPTTSAAASRSNFVVSTASSILPDTQFTNHESLPSLPEAFSNFTEAYPRYAETDQADRIRADEFCHLSLSNQVCLDYIGFGLFSRFQQHHTSSSAPAAASTSSPPSPISQSSFFDLSFNALSLYSQILYGTRETPLESAIRRRVMGFLNISEQDYGMVCTANTPSAFKLLAESYPFQTNPRLLTVYDHDNEAVSGMQEISQQKRGATASSATFSWPSLRINSAKLRKMISGNREKKGKGLFVFPLQSRMTGSRYSYLWMSLAREKGWHVLLDACALGPKDMDTLGLSLFKPDFLICSFFKVFGENPSGFGCLFVKRSSSSILEASTVAPSIGIVSIVSAKRFSDAPEDSSGTDFDSQILKSRPQEEILAAPGAFSGTVSSRTSDGQCRSVGSSRRHSEVGEPSELHPEIVELEKAADAVRTGKAPMNSDESFKMECRGLDHADSLGLVRISCRVRFLVNWLVLAFLKLRHPCSENGHHLVKIYGPKIKFERGPAVSFNLFDWKGEKIEPALVQKLADRSNISLSYGFLNNIWFSEKYEQEKQAVLENRTSSRSVIPGGKKKGRFSTGITVVTAAVGFLNNFEDVYRLWEFVAKFLDADFVEKERWRYVALNQKTMEV</sequence>
<name>A0AAV7EX37_ARIFI</name>
<dbReference type="Gene3D" id="3.90.1150.10">
    <property type="entry name" value="Aspartate Aminotransferase, domain 1"/>
    <property type="match status" value="1"/>
</dbReference>
<reference evidence="2 3" key="1">
    <citation type="submission" date="2021-07" db="EMBL/GenBank/DDBJ databases">
        <title>The Aristolochia fimbriata genome: insights into angiosperm evolution, floral development and chemical biosynthesis.</title>
        <authorList>
            <person name="Jiao Y."/>
        </authorList>
    </citation>
    <scope>NUCLEOTIDE SEQUENCE [LARGE SCALE GENOMIC DNA]</scope>
    <source>
        <strain evidence="2">IBCAS-2021</strain>
        <tissue evidence="2">Leaf</tissue>
    </source>
</reference>
<organism evidence="2 3">
    <name type="scientific">Aristolochia fimbriata</name>
    <name type="common">White veined hardy Dutchman's pipe vine</name>
    <dbReference type="NCBI Taxonomy" id="158543"/>
    <lineage>
        <taxon>Eukaryota</taxon>
        <taxon>Viridiplantae</taxon>
        <taxon>Streptophyta</taxon>
        <taxon>Embryophyta</taxon>
        <taxon>Tracheophyta</taxon>
        <taxon>Spermatophyta</taxon>
        <taxon>Magnoliopsida</taxon>
        <taxon>Magnoliidae</taxon>
        <taxon>Piperales</taxon>
        <taxon>Aristolochiaceae</taxon>
        <taxon>Aristolochia</taxon>
    </lineage>
</organism>
<dbReference type="InterPro" id="IPR015422">
    <property type="entry name" value="PyrdxlP-dep_Trfase_small"/>
</dbReference>